<proteinExistence type="predicted"/>
<name>A0A8H7NRH4_9APHY</name>
<accession>A0A8H7NRH4</accession>
<reference evidence="1" key="1">
    <citation type="submission" date="2020-11" db="EMBL/GenBank/DDBJ databases">
        <authorList>
            <person name="Koelle M."/>
            <person name="Horta M.A.C."/>
            <person name="Nowrousian M."/>
            <person name="Ohm R.A."/>
            <person name="Benz P."/>
            <person name="Pilgard A."/>
        </authorList>
    </citation>
    <scope>NUCLEOTIDE SEQUENCE</scope>
    <source>
        <strain evidence="1">FPRL280</strain>
    </source>
</reference>
<dbReference type="AlphaFoldDB" id="A0A8H7NRH4"/>
<protein>
    <submittedName>
        <fullName evidence="1">Uncharacterized protein</fullName>
    </submittedName>
</protein>
<evidence type="ECO:0000313" key="1">
    <source>
        <dbReference type="EMBL" id="KAF9795644.1"/>
    </source>
</evidence>
<sequence length="136" mass="15191">MPAVDANVACFLEELKSIVTFRQEMKMPTLDSLLAKKLYTGGDQSYSAKDVLCLFNEEFTESFLWGQVDRLLTGSLSTILNTCLLSRRKVEAGIPLGEASWRHDLDRFSFDFVHAIIDTAGQSDGSEERQGQVHVS</sequence>
<organism evidence="1 2">
    <name type="scientific">Rhodonia placenta</name>
    <dbReference type="NCBI Taxonomy" id="104341"/>
    <lineage>
        <taxon>Eukaryota</taxon>
        <taxon>Fungi</taxon>
        <taxon>Dikarya</taxon>
        <taxon>Basidiomycota</taxon>
        <taxon>Agaricomycotina</taxon>
        <taxon>Agaricomycetes</taxon>
        <taxon>Polyporales</taxon>
        <taxon>Adustoporiaceae</taxon>
        <taxon>Rhodonia</taxon>
    </lineage>
</organism>
<dbReference type="EMBL" id="JADOXO010001492">
    <property type="protein sequence ID" value="KAF9795644.1"/>
    <property type="molecule type" value="Genomic_DNA"/>
</dbReference>
<comment type="caution">
    <text evidence="1">The sequence shown here is derived from an EMBL/GenBank/DDBJ whole genome shotgun (WGS) entry which is preliminary data.</text>
</comment>
<evidence type="ECO:0000313" key="2">
    <source>
        <dbReference type="Proteomes" id="UP000639403"/>
    </source>
</evidence>
<reference evidence="1" key="2">
    <citation type="journal article" name="Front. Microbiol.">
        <title>Degradative Capacity of Two Strains of Rhodonia placenta: From Phenotype to Genotype.</title>
        <authorList>
            <person name="Kolle M."/>
            <person name="Horta M.A.C."/>
            <person name="Nowrousian M."/>
            <person name="Ohm R.A."/>
            <person name="Benz J.P."/>
            <person name="Pilgard A."/>
        </authorList>
    </citation>
    <scope>NUCLEOTIDE SEQUENCE</scope>
    <source>
        <strain evidence="1">FPRL280</strain>
    </source>
</reference>
<gene>
    <name evidence="1" type="ORF">IEO21_11083</name>
</gene>
<dbReference type="Proteomes" id="UP000639403">
    <property type="component" value="Unassembled WGS sequence"/>
</dbReference>